<evidence type="ECO:0000256" key="5">
    <source>
        <dbReference type="ARBA" id="ARBA00023014"/>
    </source>
</evidence>
<dbReference type="eggNOG" id="COG1180">
    <property type="taxonomic scope" value="Bacteria"/>
</dbReference>
<accession>G5H6W5</accession>
<dbReference type="InterPro" id="IPR014191">
    <property type="entry name" value="Anaer_RNR_activator"/>
</dbReference>
<dbReference type="NCBIfam" id="TIGR02826">
    <property type="entry name" value="RNR_activ_nrdG3"/>
    <property type="match status" value="1"/>
</dbReference>
<evidence type="ECO:0000256" key="1">
    <source>
        <dbReference type="ARBA" id="ARBA00001966"/>
    </source>
</evidence>
<dbReference type="GO" id="GO:0003824">
    <property type="term" value="F:catalytic activity"/>
    <property type="evidence" value="ECO:0007669"/>
    <property type="project" value="InterPro"/>
</dbReference>
<dbReference type="RefSeq" id="WP_009133614.1">
    <property type="nucleotide sequence ID" value="NZ_CP102250.1"/>
</dbReference>
<dbReference type="Proteomes" id="UP000006008">
    <property type="component" value="Unassembled WGS sequence"/>
</dbReference>
<keyword evidence="4" id="KW-0408">Iron</keyword>
<evidence type="ECO:0000256" key="4">
    <source>
        <dbReference type="ARBA" id="ARBA00023004"/>
    </source>
</evidence>
<evidence type="ECO:0000256" key="2">
    <source>
        <dbReference type="ARBA" id="ARBA00022691"/>
    </source>
</evidence>
<dbReference type="Gene3D" id="3.20.20.70">
    <property type="entry name" value="Aldolase class I"/>
    <property type="match status" value="1"/>
</dbReference>
<dbReference type="GO" id="GO:0046872">
    <property type="term" value="F:metal ion binding"/>
    <property type="evidence" value="ECO:0007669"/>
    <property type="project" value="UniProtKB-KW"/>
</dbReference>
<protein>
    <submittedName>
        <fullName evidence="6">Anaerobic ribonucleoside-triphosphate reductase activating protein</fullName>
    </submittedName>
</protein>
<keyword evidence="3" id="KW-0479">Metal-binding</keyword>
<gene>
    <name evidence="6" type="ORF">HMPREF9450_00808</name>
</gene>
<name>G5H6W5_9BACT</name>
<evidence type="ECO:0000313" key="7">
    <source>
        <dbReference type="Proteomes" id="UP000006008"/>
    </source>
</evidence>
<dbReference type="OrthoDB" id="9782387at2"/>
<dbReference type="AlphaFoldDB" id="G5H6W5"/>
<dbReference type="PATRIC" id="fig|742725.3.peg.862"/>
<comment type="cofactor">
    <cofactor evidence="1">
        <name>[4Fe-4S] cluster</name>
        <dbReference type="ChEBI" id="CHEBI:49883"/>
    </cofactor>
</comment>
<keyword evidence="5" id="KW-0411">Iron-sulfur</keyword>
<dbReference type="SFLD" id="SFLDS00029">
    <property type="entry name" value="Radical_SAM"/>
    <property type="match status" value="1"/>
</dbReference>
<evidence type="ECO:0000256" key="3">
    <source>
        <dbReference type="ARBA" id="ARBA00022723"/>
    </source>
</evidence>
<keyword evidence="7" id="KW-1185">Reference proteome</keyword>
<dbReference type="HOGENOM" id="CLU_115310_0_0_10"/>
<comment type="caution">
    <text evidence="6">The sequence shown here is derived from an EMBL/GenBank/DDBJ whole genome shotgun (WGS) entry which is preliminary data.</text>
</comment>
<dbReference type="GeneID" id="92816176"/>
<dbReference type="InterPro" id="IPR058240">
    <property type="entry name" value="rSAM_sf"/>
</dbReference>
<dbReference type="CDD" id="cd01335">
    <property type="entry name" value="Radical_SAM"/>
    <property type="match status" value="1"/>
</dbReference>
<dbReference type="SUPFAM" id="SSF102114">
    <property type="entry name" value="Radical SAM enzymes"/>
    <property type="match status" value="1"/>
</dbReference>
<reference evidence="6 7" key="1">
    <citation type="submission" date="2011-08" db="EMBL/GenBank/DDBJ databases">
        <title>The Genome Sequence of Alistipes indistinctus YIT 12060.</title>
        <authorList>
            <consortium name="The Broad Institute Genome Sequencing Platform"/>
            <person name="Earl A."/>
            <person name="Ward D."/>
            <person name="Feldgarden M."/>
            <person name="Gevers D."/>
            <person name="Morotomi M."/>
            <person name="Young S.K."/>
            <person name="Zeng Q."/>
            <person name="Gargeya S."/>
            <person name="Fitzgerald M."/>
            <person name="Haas B."/>
            <person name="Abouelleil A."/>
            <person name="Alvarado L."/>
            <person name="Arachchi H.M."/>
            <person name="Berlin A."/>
            <person name="Brown A."/>
            <person name="Chapman S.B."/>
            <person name="Chen Z."/>
            <person name="Dunbar C."/>
            <person name="Freedman E."/>
            <person name="Gearin G."/>
            <person name="Gellesch M."/>
            <person name="Goldberg J."/>
            <person name="Griggs A."/>
            <person name="Gujja S."/>
            <person name="Heiman D."/>
            <person name="Howarth C."/>
            <person name="Larson L."/>
            <person name="Lui A."/>
            <person name="MacDonald P.J.P."/>
            <person name="Montmayeur A."/>
            <person name="Murphy C."/>
            <person name="Neiman D."/>
            <person name="Pearson M."/>
            <person name="Priest M."/>
            <person name="Roberts A."/>
            <person name="Saif S."/>
            <person name="Shea T."/>
            <person name="Shenoy N."/>
            <person name="Sisk P."/>
            <person name="Stolte C."/>
            <person name="Sykes S."/>
            <person name="Wortman J."/>
            <person name="Nusbaum C."/>
            <person name="Birren B."/>
        </authorList>
    </citation>
    <scope>NUCLEOTIDE SEQUENCE [LARGE SCALE GENOMIC DNA]</scope>
    <source>
        <strain evidence="6 7">YIT 12060</strain>
    </source>
</reference>
<keyword evidence="2" id="KW-0949">S-adenosyl-L-methionine</keyword>
<organism evidence="6 7">
    <name type="scientific">Alistipes indistinctus YIT 12060</name>
    <dbReference type="NCBI Taxonomy" id="742725"/>
    <lineage>
        <taxon>Bacteria</taxon>
        <taxon>Pseudomonadati</taxon>
        <taxon>Bacteroidota</taxon>
        <taxon>Bacteroidia</taxon>
        <taxon>Bacteroidales</taxon>
        <taxon>Rikenellaceae</taxon>
        <taxon>Alistipes</taxon>
    </lineage>
</organism>
<dbReference type="STRING" id="742725.HMPREF9450_00808"/>
<dbReference type="InterPro" id="IPR013785">
    <property type="entry name" value="Aldolase_TIM"/>
</dbReference>
<dbReference type="EMBL" id="ADLD01000009">
    <property type="protein sequence ID" value="EHB92604.1"/>
    <property type="molecule type" value="Genomic_DNA"/>
</dbReference>
<sequence>MLKYAGYDIVFQEIPDEVTLAISLTNCPNRCPGCHSPQLRDDTGEPLTEEVLEALLEKYRGAVTCVCLMGGDGDPAGIKRIARFLHTQRTTPVKVGWYSGRSELPEGFSTEGIEYLKLGPYIEKLGGLRAPTTNQRLYKVDPGGSLRDITHRFRRQ</sequence>
<dbReference type="InterPro" id="IPR007197">
    <property type="entry name" value="rSAM"/>
</dbReference>
<dbReference type="GO" id="GO:0051536">
    <property type="term" value="F:iron-sulfur cluster binding"/>
    <property type="evidence" value="ECO:0007669"/>
    <property type="project" value="UniProtKB-KW"/>
</dbReference>
<proteinExistence type="predicted"/>
<evidence type="ECO:0000313" key="6">
    <source>
        <dbReference type="EMBL" id="EHB92604.1"/>
    </source>
</evidence>